<dbReference type="RefSeq" id="WP_021687134.1">
    <property type="nucleotide sequence ID" value="NZ_KI260564.1"/>
</dbReference>
<dbReference type="CDD" id="cd11615">
    <property type="entry name" value="SAF_NeuB_like"/>
    <property type="match status" value="1"/>
</dbReference>
<protein>
    <submittedName>
        <fullName evidence="2">SAF domain protein</fullName>
    </submittedName>
</protein>
<evidence type="ECO:0000259" key="1">
    <source>
        <dbReference type="PROSITE" id="PS50844"/>
    </source>
</evidence>
<proteinExistence type="predicted"/>
<comment type="caution">
    <text evidence="2">The sequence shown here is derived from an EMBL/GenBank/DDBJ whole genome shotgun (WGS) entry which is preliminary data.</text>
</comment>
<reference evidence="2 3" key="1">
    <citation type="submission" date="2013-08" db="EMBL/GenBank/DDBJ databases">
        <authorList>
            <person name="Weinstock G."/>
            <person name="Sodergren E."/>
            <person name="Wylie T."/>
            <person name="Fulton L."/>
            <person name="Fulton R."/>
            <person name="Fronick C."/>
            <person name="O'Laughlin M."/>
            <person name="Godfrey J."/>
            <person name="Miner T."/>
            <person name="Herter B."/>
            <person name="Appelbaum E."/>
            <person name="Cordes M."/>
            <person name="Lek S."/>
            <person name="Wollam A."/>
            <person name="Pepin K.H."/>
            <person name="Palsikar V.B."/>
            <person name="Mitreva M."/>
            <person name="Wilson R.K."/>
        </authorList>
    </citation>
    <scope>NUCLEOTIDE SEQUENCE [LARGE SCALE GENOMIC DNA]</scope>
    <source>
        <strain evidence="2 3">ATCC 700332</strain>
    </source>
</reference>
<dbReference type="PANTHER" id="PTHR42966:SF1">
    <property type="entry name" value="SIALIC ACID SYNTHASE"/>
    <property type="match status" value="1"/>
</dbReference>
<name>A0ABN0NZN3_TRELE</name>
<dbReference type="EMBL" id="AWVH01000025">
    <property type="protein sequence ID" value="ERJ93450.1"/>
    <property type="molecule type" value="Genomic_DNA"/>
</dbReference>
<dbReference type="InterPro" id="IPR006190">
    <property type="entry name" value="SAF_AFP_Neu5Ac"/>
</dbReference>
<sequence>MEHGKKHILIVAEAGTSHGTSLDSAKRLVHAAAQAGADCIKFQWVYADEILHPDTGFVTLPGGKIRLYDRFKELETDSSFFAHLCDYVHSLGKTFMCSPFGIRSLNELFALKPDYIKIASPELNHYPMLKELVRLELTLPEKKRIPVVLSSGVSLMKDIRKALAVLKPLRQKTCAKHGDMLSLLHCVTSYPAPPEEYNLALLERYRKTLHISTGVSDHSLDPVIVPAIAALCGARIIEKHITLSKNGSGLDDPVALTPEQFALMVQTVRRYEKTAAEEPKAASKAGKSVQADAGQYAGTDGHCGSQSGKALARAQKEFGADRVKQVIGDGKKKLARCEKANYGKTNRSIHFMRSMKAGEIITEKDIAVLRTEKELSVGISPEYYDTVLGKTLAQNVCSGEGLQKHQIKNIT</sequence>
<dbReference type="InterPro" id="IPR013132">
    <property type="entry name" value="PseI/NeuA/B-like_N"/>
</dbReference>
<feature type="domain" description="AFP-like" evidence="1">
    <location>
        <begin position="348"/>
        <end position="410"/>
    </location>
</feature>
<accession>A0ABN0NZN3</accession>
<dbReference type="Pfam" id="PF03102">
    <property type="entry name" value="NeuB"/>
    <property type="match status" value="1"/>
</dbReference>
<dbReference type="SUPFAM" id="SSF51269">
    <property type="entry name" value="AFP III-like domain"/>
    <property type="match status" value="1"/>
</dbReference>
<dbReference type="SUPFAM" id="SSF51569">
    <property type="entry name" value="Aldolase"/>
    <property type="match status" value="1"/>
</dbReference>
<keyword evidence="3" id="KW-1185">Reference proteome</keyword>
<gene>
    <name evidence="2" type="ORF">HMPREF9193_00919</name>
</gene>
<dbReference type="InterPro" id="IPR057736">
    <property type="entry name" value="SAF_PseI/NeuA/NeuB"/>
</dbReference>
<dbReference type="InterPro" id="IPR013785">
    <property type="entry name" value="Aldolase_TIM"/>
</dbReference>
<dbReference type="PANTHER" id="PTHR42966">
    <property type="entry name" value="N-ACETYLNEURAMINATE SYNTHASE"/>
    <property type="match status" value="1"/>
</dbReference>
<dbReference type="InterPro" id="IPR051690">
    <property type="entry name" value="PseI-like"/>
</dbReference>
<dbReference type="PROSITE" id="PS50844">
    <property type="entry name" value="AFP_LIKE"/>
    <property type="match status" value="1"/>
</dbReference>
<dbReference type="InterPro" id="IPR013974">
    <property type="entry name" value="SAF"/>
</dbReference>
<dbReference type="Gene3D" id="3.20.20.70">
    <property type="entry name" value="Aldolase class I"/>
    <property type="match status" value="1"/>
</dbReference>
<evidence type="ECO:0000313" key="3">
    <source>
        <dbReference type="Proteomes" id="UP000016649"/>
    </source>
</evidence>
<evidence type="ECO:0000313" key="2">
    <source>
        <dbReference type="EMBL" id="ERJ93450.1"/>
    </source>
</evidence>
<organism evidence="2 3">
    <name type="scientific">Treponema lecithinolyticum ATCC 700332</name>
    <dbReference type="NCBI Taxonomy" id="1321815"/>
    <lineage>
        <taxon>Bacteria</taxon>
        <taxon>Pseudomonadati</taxon>
        <taxon>Spirochaetota</taxon>
        <taxon>Spirochaetia</taxon>
        <taxon>Spirochaetales</taxon>
        <taxon>Treponemataceae</taxon>
        <taxon>Treponema</taxon>
    </lineage>
</organism>
<dbReference type="Gene3D" id="3.90.1210.10">
    <property type="entry name" value="Antifreeze-like/N-acetylneuraminic acid synthase C-terminal domain"/>
    <property type="match status" value="1"/>
</dbReference>
<dbReference type="Proteomes" id="UP000016649">
    <property type="component" value="Unassembled WGS sequence"/>
</dbReference>
<dbReference type="InterPro" id="IPR036732">
    <property type="entry name" value="AFP_Neu5c_C_sf"/>
</dbReference>
<dbReference type="Pfam" id="PF08666">
    <property type="entry name" value="SAF"/>
    <property type="match status" value="1"/>
</dbReference>